<sequence>MVVDHIAFTGFRINDSSTDPEEQAELQIPLMWVCHNFRVVVYSHFCRSYELRLNGDVGAVESTRASWPSRLEQADYQTRHLAKDLQIEVDVWSIYSGKLSGLISWLSGSDFVFPLVRSLKFYFDRHPLEKRKATIDMQTAEANISEFVQQVRHMVPLVNEIKVETGSFSYDVHPSISHHFTSLVSQLYRLDDRIVHSSLICTVPYWEQGDLVNSMSFSGPQDYSVNESILQLVRRNAPVLQVLDMSLEASDIPGLIRDINGDGYVCYSRLHELNLIMLSSDTDTQRPTFAGATPFPVLRWLEISDEYPFGDDTPFRNNASTLEYLDISIDAEAAATFRRCKLFTMVSHPKLQCVKIGVLPDLVQGYFGSGDACMRFILDIAPNASVREITSVESDQGLSAALPLAHGYTGIQVLELPNTYVNLWDTIALVKSLPVLWGLRTMAPTLGPIPAGTTLLKLPVYVLATYGTINERFRRWNVNTTQSGIPKDTVRCVLLLALICPSLDFVLPPIFRQKSFVSQLKKLIGTGGFKQHKPRLQRLLSDRL</sequence>
<dbReference type="OrthoDB" id="5589260at2759"/>
<reference evidence="1" key="1">
    <citation type="submission" date="2022-07" db="EMBL/GenBank/DDBJ databases">
        <title>Phylogenomic reconstructions and comparative analyses of Kickxellomycotina fungi.</title>
        <authorList>
            <person name="Reynolds N.K."/>
            <person name="Stajich J.E."/>
            <person name="Barry K."/>
            <person name="Grigoriev I.V."/>
            <person name="Crous P."/>
            <person name="Smith M.E."/>
        </authorList>
    </citation>
    <scope>NUCLEOTIDE SEQUENCE</scope>
    <source>
        <strain evidence="1">CBS 109367</strain>
    </source>
</reference>
<organism evidence="1 2">
    <name type="scientific">Coemansia spiralis</name>
    <dbReference type="NCBI Taxonomy" id="417178"/>
    <lineage>
        <taxon>Eukaryota</taxon>
        <taxon>Fungi</taxon>
        <taxon>Fungi incertae sedis</taxon>
        <taxon>Zoopagomycota</taxon>
        <taxon>Kickxellomycotina</taxon>
        <taxon>Kickxellomycetes</taxon>
        <taxon>Kickxellales</taxon>
        <taxon>Kickxellaceae</taxon>
        <taxon>Coemansia</taxon>
    </lineage>
</organism>
<comment type="caution">
    <text evidence="1">The sequence shown here is derived from an EMBL/GenBank/DDBJ whole genome shotgun (WGS) entry which is preliminary data.</text>
</comment>
<evidence type="ECO:0000313" key="1">
    <source>
        <dbReference type="EMBL" id="KAJ2684203.1"/>
    </source>
</evidence>
<evidence type="ECO:0000313" key="2">
    <source>
        <dbReference type="Proteomes" id="UP001151516"/>
    </source>
</evidence>
<protein>
    <submittedName>
        <fullName evidence="1">Uncharacterized protein</fullName>
    </submittedName>
</protein>
<dbReference type="EMBL" id="JANBTX010000227">
    <property type="protein sequence ID" value="KAJ2684203.1"/>
    <property type="molecule type" value="Genomic_DNA"/>
</dbReference>
<dbReference type="AlphaFoldDB" id="A0A9W8L251"/>
<accession>A0A9W8L251</accession>
<keyword evidence="2" id="KW-1185">Reference proteome</keyword>
<proteinExistence type="predicted"/>
<gene>
    <name evidence="1" type="ORF">IWW39_005057</name>
</gene>
<name>A0A9W8L251_9FUNG</name>
<dbReference type="Proteomes" id="UP001151516">
    <property type="component" value="Unassembled WGS sequence"/>
</dbReference>